<proteinExistence type="predicted"/>
<dbReference type="Proteomes" id="UP000887580">
    <property type="component" value="Unplaced"/>
</dbReference>
<reference evidence="2" key="1">
    <citation type="submission" date="2022-11" db="UniProtKB">
        <authorList>
            <consortium name="WormBaseParasite"/>
        </authorList>
    </citation>
    <scope>IDENTIFICATION</scope>
</reference>
<evidence type="ECO:0000313" key="1">
    <source>
        <dbReference type="Proteomes" id="UP000887580"/>
    </source>
</evidence>
<name>A0AC35FJR7_9BILA</name>
<dbReference type="WBParaSite" id="PS1159_v2.g18158.t1">
    <property type="protein sequence ID" value="PS1159_v2.g18158.t1"/>
    <property type="gene ID" value="PS1159_v2.g18158"/>
</dbReference>
<sequence length="487" mass="55093">MNIFVRVLVTLFVGLYFFCEVFAASDNVGCPNRVFLGCVLRLKAQRVPFEKNILNVIFNIGSEARLMHTCKAYSEIMPCFRDKILECGNDKQRRMLNEVGKTLMFLCSPFSVERQKLLMKHQKCVGEILALPATVGCKLHDSYHGKQLLRCREACSQKPTDFTCMLKTWISEQNVCTLRDIHDKCGPEASLFYTDMQSTVFEPLFPVLCDFPREVTSSSIALPSLTTTPFSEMLATTQISPRTIISLPVPPNGNMIQPPRIRPHSRGNVKHKPVDARPFPFWTPPLSTPKPELQSTWKSEYNSNQGYSVTVMPFTDHDSSPKQYPFISLFKKILPGNLPEKFSFLFEKDVDKIPLQKTDKSMPIAAKEIYEISAVTPTTLSTVSEEEITFINTHVSKDFPVTTKISLPSTTPLSVRESFTPMTHIPTVTLPSIPQLPVYTFTSKPKNFSTSETNLPPTPEKWRPWYLGGFSNVKSDAKFRIPLYHGA</sequence>
<evidence type="ECO:0000313" key="2">
    <source>
        <dbReference type="WBParaSite" id="PS1159_v2.g18158.t1"/>
    </source>
</evidence>
<organism evidence="1 2">
    <name type="scientific">Panagrolaimus sp. PS1159</name>
    <dbReference type="NCBI Taxonomy" id="55785"/>
    <lineage>
        <taxon>Eukaryota</taxon>
        <taxon>Metazoa</taxon>
        <taxon>Ecdysozoa</taxon>
        <taxon>Nematoda</taxon>
        <taxon>Chromadorea</taxon>
        <taxon>Rhabditida</taxon>
        <taxon>Tylenchina</taxon>
        <taxon>Panagrolaimomorpha</taxon>
        <taxon>Panagrolaimoidea</taxon>
        <taxon>Panagrolaimidae</taxon>
        <taxon>Panagrolaimus</taxon>
    </lineage>
</organism>
<accession>A0AC35FJR7</accession>
<protein>
    <submittedName>
        <fullName evidence="2">Uncharacterized protein</fullName>
    </submittedName>
</protein>